<dbReference type="EMBL" id="JAZEWV010000001">
    <property type="protein sequence ID" value="MEE4540402.1"/>
    <property type="molecule type" value="Genomic_DNA"/>
</dbReference>
<sequence>MDTTGLLALGAAGGSLRGLVDAYNQVVAWQAARRDHRRGPAAPAREMPRLTEYVDPLPDSVATAFHMALGAAGAAMFGLSGQITGAYAAIAVGISAPALLTQLGRVQSVSEAVTGVVAPAGAPPPPRLAGVPDQEETG</sequence>
<dbReference type="Proteomes" id="UP001344658">
    <property type="component" value="Unassembled WGS sequence"/>
</dbReference>
<name>A0ABU7P545_9ACTN</name>
<evidence type="ECO:0000313" key="3">
    <source>
        <dbReference type="Proteomes" id="UP001344658"/>
    </source>
</evidence>
<comment type="caution">
    <text evidence="2">The sequence shown here is derived from an EMBL/GenBank/DDBJ whole genome shotgun (WGS) entry which is preliminary data.</text>
</comment>
<evidence type="ECO:0000256" key="1">
    <source>
        <dbReference type="SAM" id="MobiDB-lite"/>
    </source>
</evidence>
<dbReference type="RefSeq" id="WP_330792082.1">
    <property type="nucleotide sequence ID" value="NZ_JAZEWV010000001.1"/>
</dbReference>
<organism evidence="2 3">
    <name type="scientific">Actinacidiphila polyblastidii</name>
    <dbReference type="NCBI Taxonomy" id="3110430"/>
    <lineage>
        <taxon>Bacteria</taxon>
        <taxon>Bacillati</taxon>
        <taxon>Actinomycetota</taxon>
        <taxon>Actinomycetes</taxon>
        <taxon>Kitasatosporales</taxon>
        <taxon>Streptomycetaceae</taxon>
        <taxon>Actinacidiphila</taxon>
    </lineage>
</organism>
<accession>A0ABU7P545</accession>
<evidence type="ECO:0008006" key="4">
    <source>
        <dbReference type="Google" id="ProtNLM"/>
    </source>
</evidence>
<feature type="region of interest" description="Disordered" evidence="1">
    <location>
        <begin position="118"/>
        <end position="138"/>
    </location>
</feature>
<gene>
    <name evidence="2" type="ORF">V2S66_00275</name>
</gene>
<proteinExistence type="predicted"/>
<evidence type="ECO:0000313" key="2">
    <source>
        <dbReference type="EMBL" id="MEE4540402.1"/>
    </source>
</evidence>
<keyword evidence="3" id="KW-1185">Reference proteome</keyword>
<protein>
    <recommendedName>
        <fullName evidence="4">ABC transmembrane type-1 domain-containing protein</fullName>
    </recommendedName>
</protein>
<reference evidence="2 3" key="1">
    <citation type="submission" date="2023-12" db="EMBL/GenBank/DDBJ databases">
        <title>Streptomyces sp. V4-01.</title>
        <authorList>
            <person name="Somphong A."/>
            <person name="Phongsopitanun W."/>
        </authorList>
    </citation>
    <scope>NUCLEOTIDE SEQUENCE [LARGE SCALE GENOMIC DNA]</scope>
    <source>
        <strain evidence="2 3">V4-01</strain>
    </source>
</reference>